<dbReference type="Pfam" id="PF03798">
    <property type="entry name" value="TRAM_LAG1_CLN8"/>
    <property type="match status" value="1"/>
</dbReference>
<evidence type="ECO:0000256" key="2">
    <source>
        <dbReference type="ARBA" id="ARBA00022692"/>
    </source>
</evidence>
<proteinExistence type="predicted"/>
<feature type="transmembrane region" description="Helical" evidence="6">
    <location>
        <begin position="46"/>
        <end position="67"/>
    </location>
</feature>
<comment type="subcellular location">
    <subcellularLocation>
        <location evidence="1">Membrane</location>
        <topology evidence="1">Multi-pass membrane protein</topology>
    </subcellularLocation>
</comment>
<sequence length="299" mass="33772">MSESIELTRNIPATVQDIFAVASKFNSSASPFLEAGLREEGVSSSLFLFTALSAIIFSGLFFLQWPFSYAFSSTFRTLSWDDKMSWSSYILSMIHAPTSALLASICLVEGYIDVGVGEQLFTYVTDLQVIVLSWTLGYMIVDQCIILAFPKAFKDWTALVIHHFIVFSSYTLGATYSPPTGTYLFLAYQVQEWVNPCLTMRWFLEKMDMKESTAYLINGLSLFVLWFVIRIVFGTYVCYFSVAYLPEEAWSKPALVLTLTLGCIFQSLQYYWGYKILKGVVRALKKLLSGGDEGKPKLD</sequence>
<dbReference type="PANTHER" id="PTHR13439">
    <property type="entry name" value="CT120 PROTEIN"/>
    <property type="match status" value="1"/>
</dbReference>
<keyword evidence="3 6" id="KW-1133">Transmembrane helix</keyword>
<dbReference type="PROSITE" id="PS50922">
    <property type="entry name" value="TLC"/>
    <property type="match status" value="1"/>
</dbReference>
<dbReference type="InterPro" id="IPR050846">
    <property type="entry name" value="TLCD"/>
</dbReference>
<feature type="domain" description="TLC" evidence="7">
    <location>
        <begin position="81"/>
        <end position="285"/>
    </location>
</feature>
<feature type="transmembrane region" description="Helical" evidence="6">
    <location>
        <begin position="216"/>
        <end position="242"/>
    </location>
</feature>
<organism evidence="8">
    <name type="scientific">Palpitomonas bilix</name>
    <dbReference type="NCBI Taxonomy" id="652834"/>
    <lineage>
        <taxon>Eukaryota</taxon>
        <taxon>Eukaryota incertae sedis</taxon>
    </lineage>
</organism>
<dbReference type="SMART" id="SM00724">
    <property type="entry name" value="TLC"/>
    <property type="match status" value="1"/>
</dbReference>
<feature type="transmembrane region" description="Helical" evidence="6">
    <location>
        <begin position="88"/>
        <end position="112"/>
    </location>
</feature>
<evidence type="ECO:0000259" key="7">
    <source>
        <dbReference type="PROSITE" id="PS50922"/>
    </source>
</evidence>
<dbReference type="GO" id="GO:0016020">
    <property type="term" value="C:membrane"/>
    <property type="evidence" value="ECO:0007669"/>
    <property type="project" value="UniProtKB-SubCell"/>
</dbReference>
<protein>
    <recommendedName>
        <fullName evidence="7">TLC domain-containing protein</fullName>
    </recommendedName>
</protein>
<dbReference type="PANTHER" id="PTHR13439:SF0">
    <property type="entry name" value="TOPOISOMERASE I DAMAGE AFFECTED PROTEIN 4"/>
    <property type="match status" value="1"/>
</dbReference>
<evidence type="ECO:0000256" key="5">
    <source>
        <dbReference type="PROSITE-ProRule" id="PRU00205"/>
    </source>
</evidence>
<feature type="transmembrane region" description="Helical" evidence="6">
    <location>
        <begin position="156"/>
        <end position="177"/>
    </location>
</feature>
<dbReference type="AlphaFoldDB" id="A0A7S3LXS1"/>
<evidence type="ECO:0000256" key="6">
    <source>
        <dbReference type="SAM" id="Phobius"/>
    </source>
</evidence>
<feature type="transmembrane region" description="Helical" evidence="6">
    <location>
        <begin position="127"/>
        <end position="149"/>
    </location>
</feature>
<dbReference type="GO" id="GO:0005783">
    <property type="term" value="C:endoplasmic reticulum"/>
    <property type="evidence" value="ECO:0007669"/>
    <property type="project" value="TreeGrafter"/>
</dbReference>
<evidence type="ECO:0000313" key="8">
    <source>
        <dbReference type="EMBL" id="CAE0270753.1"/>
    </source>
</evidence>
<evidence type="ECO:0000256" key="3">
    <source>
        <dbReference type="ARBA" id="ARBA00022989"/>
    </source>
</evidence>
<evidence type="ECO:0000256" key="1">
    <source>
        <dbReference type="ARBA" id="ARBA00004141"/>
    </source>
</evidence>
<keyword evidence="4 5" id="KW-0472">Membrane</keyword>
<reference evidence="8" key="1">
    <citation type="submission" date="2021-01" db="EMBL/GenBank/DDBJ databases">
        <authorList>
            <person name="Corre E."/>
            <person name="Pelletier E."/>
            <person name="Niang G."/>
            <person name="Scheremetjew M."/>
            <person name="Finn R."/>
            <person name="Kale V."/>
            <person name="Holt S."/>
            <person name="Cochrane G."/>
            <person name="Meng A."/>
            <person name="Brown T."/>
            <person name="Cohen L."/>
        </authorList>
    </citation>
    <scope>NUCLEOTIDE SEQUENCE</scope>
    <source>
        <strain evidence="8">NIES-2562</strain>
    </source>
</reference>
<keyword evidence="2 5" id="KW-0812">Transmembrane</keyword>
<accession>A0A7S3LXS1</accession>
<name>A0A7S3LXS1_9EUKA</name>
<dbReference type="GO" id="GO:0055088">
    <property type="term" value="P:lipid homeostasis"/>
    <property type="evidence" value="ECO:0007669"/>
    <property type="project" value="TreeGrafter"/>
</dbReference>
<evidence type="ECO:0000256" key="4">
    <source>
        <dbReference type="ARBA" id="ARBA00023136"/>
    </source>
</evidence>
<dbReference type="EMBL" id="HBIB01050108">
    <property type="protein sequence ID" value="CAE0270753.1"/>
    <property type="molecule type" value="Transcribed_RNA"/>
</dbReference>
<gene>
    <name evidence="8" type="ORF">PBIL07802_LOCUS33108</name>
</gene>
<dbReference type="InterPro" id="IPR006634">
    <property type="entry name" value="TLC-dom"/>
</dbReference>